<name>B9SG66_RICCO</name>
<dbReference type="Proteomes" id="UP000008311">
    <property type="component" value="Unassembled WGS sequence"/>
</dbReference>
<accession>B9SG66</accession>
<proteinExistence type="predicted"/>
<feature type="region of interest" description="Disordered" evidence="1">
    <location>
        <begin position="19"/>
        <end position="47"/>
    </location>
</feature>
<protein>
    <submittedName>
        <fullName evidence="2">Uncharacterized protein</fullName>
    </submittedName>
</protein>
<dbReference type="InParanoid" id="B9SG66"/>
<feature type="compositionally biased region" description="Basic residues" evidence="1">
    <location>
        <begin position="19"/>
        <end position="30"/>
    </location>
</feature>
<evidence type="ECO:0000313" key="3">
    <source>
        <dbReference type="Proteomes" id="UP000008311"/>
    </source>
</evidence>
<evidence type="ECO:0000256" key="1">
    <source>
        <dbReference type="SAM" id="MobiDB-lite"/>
    </source>
</evidence>
<gene>
    <name evidence="2" type="ORF">RCOM_1086100</name>
</gene>
<evidence type="ECO:0000313" key="2">
    <source>
        <dbReference type="EMBL" id="EEF37392.1"/>
    </source>
</evidence>
<dbReference type="EMBL" id="EQ973949">
    <property type="protein sequence ID" value="EEF37392.1"/>
    <property type="molecule type" value="Genomic_DNA"/>
</dbReference>
<reference evidence="3" key="1">
    <citation type="journal article" date="2010" name="Nat. Biotechnol.">
        <title>Draft genome sequence of the oilseed species Ricinus communis.</title>
        <authorList>
            <person name="Chan A.P."/>
            <person name="Crabtree J."/>
            <person name="Zhao Q."/>
            <person name="Lorenzi H."/>
            <person name="Orvis J."/>
            <person name="Puiu D."/>
            <person name="Melake-Berhan A."/>
            <person name="Jones K.M."/>
            <person name="Redman J."/>
            <person name="Chen G."/>
            <person name="Cahoon E.B."/>
            <person name="Gedil M."/>
            <person name="Stanke M."/>
            <person name="Haas B.J."/>
            <person name="Wortman J.R."/>
            <person name="Fraser-Liggett C.M."/>
            <person name="Ravel J."/>
            <person name="Rabinowicz P.D."/>
        </authorList>
    </citation>
    <scope>NUCLEOTIDE SEQUENCE [LARGE SCALE GENOMIC DNA]</scope>
    <source>
        <strain evidence="3">cv. Hale</strain>
    </source>
</reference>
<dbReference type="AlphaFoldDB" id="B9SG66"/>
<sequence length="80" mass="9594">MARLRILISFIFKHRTPFRMKQSTKRKGKARTREKTSQLPLTPQDGYDAPFPTFHREEGQKFLLLSQQLLSYPKLLIWLY</sequence>
<organism evidence="2 3">
    <name type="scientific">Ricinus communis</name>
    <name type="common">Castor bean</name>
    <dbReference type="NCBI Taxonomy" id="3988"/>
    <lineage>
        <taxon>Eukaryota</taxon>
        <taxon>Viridiplantae</taxon>
        <taxon>Streptophyta</taxon>
        <taxon>Embryophyta</taxon>
        <taxon>Tracheophyta</taxon>
        <taxon>Spermatophyta</taxon>
        <taxon>Magnoliopsida</taxon>
        <taxon>eudicotyledons</taxon>
        <taxon>Gunneridae</taxon>
        <taxon>Pentapetalae</taxon>
        <taxon>rosids</taxon>
        <taxon>fabids</taxon>
        <taxon>Malpighiales</taxon>
        <taxon>Euphorbiaceae</taxon>
        <taxon>Acalyphoideae</taxon>
        <taxon>Acalypheae</taxon>
        <taxon>Ricinus</taxon>
    </lineage>
</organism>
<keyword evidence="3" id="KW-1185">Reference proteome</keyword>